<dbReference type="Proteomes" id="UP000507470">
    <property type="component" value="Unassembled WGS sequence"/>
</dbReference>
<name>A0A6J8CFM6_MYTCO</name>
<keyword evidence="3" id="KW-1185">Reference proteome</keyword>
<dbReference type="EMBL" id="CACVKT020005287">
    <property type="protein sequence ID" value="CAC5394451.1"/>
    <property type="molecule type" value="Genomic_DNA"/>
</dbReference>
<dbReference type="PANTHER" id="PTHR46177">
    <property type="entry name" value="INTEGRASE CATALYTIC DOMAIN-CONTAINING PROTEIN"/>
    <property type="match status" value="1"/>
</dbReference>
<gene>
    <name evidence="2" type="ORF">MCOR_29198</name>
</gene>
<organism evidence="2 3">
    <name type="scientific">Mytilus coruscus</name>
    <name type="common">Sea mussel</name>
    <dbReference type="NCBI Taxonomy" id="42192"/>
    <lineage>
        <taxon>Eukaryota</taxon>
        <taxon>Metazoa</taxon>
        <taxon>Spiralia</taxon>
        <taxon>Lophotrochozoa</taxon>
        <taxon>Mollusca</taxon>
        <taxon>Bivalvia</taxon>
        <taxon>Autobranchia</taxon>
        <taxon>Pteriomorphia</taxon>
        <taxon>Mytilida</taxon>
        <taxon>Mytiloidea</taxon>
        <taxon>Mytilidae</taxon>
        <taxon>Mytilinae</taxon>
        <taxon>Mytilus</taxon>
    </lineage>
</organism>
<protein>
    <recommendedName>
        <fullName evidence="1">Integrase core domain-containing protein</fullName>
    </recommendedName>
</protein>
<proteinExistence type="predicted"/>
<dbReference type="Pfam" id="PF24764">
    <property type="entry name" value="rva_4"/>
    <property type="match status" value="1"/>
</dbReference>
<dbReference type="SUPFAM" id="SSF53098">
    <property type="entry name" value="Ribonuclease H-like"/>
    <property type="match status" value="1"/>
</dbReference>
<dbReference type="AlphaFoldDB" id="A0A6J8CFM6"/>
<dbReference type="InterPro" id="IPR012337">
    <property type="entry name" value="RNaseH-like_sf"/>
</dbReference>
<evidence type="ECO:0000259" key="1">
    <source>
        <dbReference type="Pfam" id="PF24764"/>
    </source>
</evidence>
<dbReference type="OrthoDB" id="5972631at2759"/>
<evidence type="ECO:0000313" key="2">
    <source>
        <dbReference type="EMBL" id="CAC5394451.1"/>
    </source>
</evidence>
<accession>A0A6J8CFM6</accession>
<feature type="domain" description="Integrase core" evidence="1">
    <location>
        <begin position="111"/>
        <end position="236"/>
    </location>
</feature>
<evidence type="ECO:0000313" key="3">
    <source>
        <dbReference type="Proteomes" id="UP000507470"/>
    </source>
</evidence>
<dbReference type="InterPro" id="IPR058913">
    <property type="entry name" value="Integrase_dom_put"/>
</dbReference>
<dbReference type="PANTHER" id="PTHR46177:SF1">
    <property type="entry name" value="INTEGRASE CATALYTIC DOMAIN-CONTAINING PROTEIN"/>
    <property type="match status" value="1"/>
</dbReference>
<sequence>MYTAHEILGFLTFLHGIVISRRTFYRITKKLSLKRNRASNSGMDIYRQMKYLLREGYSNLGYRSLWKLLNTLCGIRVTQKAVRLMLGVLDPEGVSLRSSHRLRRRRYCSKGPSFTTHIDGYDKLKPFGISIHGVVDGFSRKILWLKAMPSNKNPRVVARFYIDYIKELKGVPRVVRCDAGTENVVIRNIHMALRSSHGDHMSGSNSFSVGRSTANQRIEMLWSFLKNVFYPILEKFLS</sequence>
<reference evidence="2 3" key="1">
    <citation type="submission" date="2020-06" db="EMBL/GenBank/DDBJ databases">
        <authorList>
            <person name="Li R."/>
            <person name="Bekaert M."/>
        </authorList>
    </citation>
    <scope>NUCLEOTIDE SEQUENCE [LARGE SCALE GENOMIC DNA]</scope>
    <source>
        <strain evidence="3">wild</strain>
    </source>
</reference>